<dbReference type="PANTHER" id="PTHR43237">
    <property type="entry name" value="NADP-DEPENDENT MALIC ENZYME"/>
    <property type="match status" value="1"/>
</dbReference>
<dbReference type="FunFam" id="3.40.50.10380:FF:000003">
    <property type="entry name" value="NADP-dependent malic enzyme"/>
    <property type="match status" value="1"/>
</dbReference>
<comment type="caution">
    <text evidence="14">The sequence shown here is derived from an EMBL/GenBank/DDBJ whole genome shotgun (WGS) entry which is preliminary data.</text>
</comment>
<feature type="binding site" evidence="10">
    <location>
        <position position="170"/>
    </location>
    <ligand>
        <name>a divalent metal cation</name>
        <dbReference type="ChEBI" id="CHEBI:60240"/>
    </ligand>
</feature>
<dbReference type="Pfam" id="PF03949">
    <property type="entry name" value="Malic_M"/>
    <property type="match status" value="1"/>
</dbReference>
<dbReference type="CDD" id="cd05311">
    <property type="entry name" value="NAD_bind_2_malic_enz"/>
    <property type="match status" value="1"/>
</dbReference>
<dbReference type="GO" id="GO:0046872">
    <property type="term" value="F:metal ion binding"/>
    <property type="evidence" value="ECO:0007669"/>
    <property type="project" value="UniProtKB-KW"/>
</dbReference>
<dbReference type="InterPro" id="IPR042112">
    <property type="entry name" value="P_AcTrfase_dom2"/>
</dbReference>
<dbReference type="Proteomes" id="UP000320314">
    <property type="component" value="Unassembled WGS sequence"/>
</dbReference>
<dbReference type="InterPro" id="IPR002505">
    <property type="entry name" value="PTA_PTB"/>
</dbReference>
<dbReference type="GO" id="GO:0004470">
    <property type="term" value="F:malic enzyme activity"/>
    <property type="evidence" value="ECO:0007669"/>
    <property type="project" value="InterPro"/>
</dbReference>
<dbReference type="Gene3D" id="3.40.50.720">
    <property type="entry name" value="NAD(P)-binding Rossmann-like Domain"/>
    <property type="match status" value="1"/>
</dbReference>
<dbReference type="Gene3D" id="3.40.50.10750">
    <property type="entry name" value="Isocitrate/Isopropylmalate dehydrogenase-like"/>
    <property type="match status" value="1"/>
</dbReference>
<keyword evidence="7" id="KW-0560">Oxidoreductase</keyword>
<evidence type="ECO:0000256" key="2">
    <source>
        <dbReference type="ARBA" id="ARBA00001946"/>
    </source>
</evidence>
<sequence>MHRDTRAFARQVEERRLDEKIKPVEGFDATPTDKSTSEFQESALFFHRYPRPGKLEIQATKPLGNQRDLALAYSPGVAAPCLAIRDDPDSAADYTARGNLVGVVSNGSAVLGLGNIGALASKPVMEGKAVLFKKFANIDVFDIEVNAGTVDSMVSVIGSLEPTFGGINLEDIKAPECFEVEQQLRDKLDIPVFHDDQHGTAIIVAAAILNGLELAGKEIARAKIVTAGAGAAALACLNLLVELGAKRENIWVHDLEGLVYEGRETLMDCWKETFAQKSTKRDLAESIPEADVFLGLSAAGVLKPEMLEKMAERPLIMALANPTPEIMPDAARKARPDAMICTGRSDFPNQVNNVLCFPYIFRGALDCGARTINEKMKMAAVEAIAELAREEPSEVAARAYSGEPPTFGPDYLIPSPFDPRLILRIAPAVAKAAAESGVAKRPIADMEGYLDQLTRFVYRSGLIMKPLFSAAKAARKKRVVFSEGEDERVLRAAQVLIEEGIAEPILIGRPAVIESRLERFGLKIRPGSDFSVTNPEDDPRFREYVDLYFSLVGRLGVIPEAARTIVRTNPTVIGALSLKRGEADAMICGVEGRYDHHLRDVAQIVGKCEGALDFSAMSLLISQRGATFFADTYVSLNPTAEEVAETTVMAAREIRRFGITPRAALVSHSDFGSRHSDSSAKMRRAIQLVRELDPELEADGEMHGDSAISEALRQRVMPTSTLRGEANLLVFPNLDAANITLGVLKSMMDSLHVGPILLGSAMPAHILSPSVTSRGVVNMATLAVVEASIPA</sequence>
<dbReference type="EMBL" id="VHLH01000012">
    <property type="protein sequence ID" value="TPW29319.1"/>
    <property type="molecule type" value="Genomic_DNA"/>
</dbReference>
<accession>A0A506U9Q8</accession>
<organism evidence="14 15">
    <name type="scientific">Pararhizobium mangrovi</name>
    <dbReference type="NCBI Taxonomy" id="2590452"/>
    <lineage>
        <taxon>Bacteria</taxon>
        <taxon>Pseudomonadati</taxon>
        <taxon>Pseudomonadota</taxon>
        <taxon>Alphaproteobacteria</taxon>
        <taxon>Hyphomicrobiales</taxon>
        <taxon>Rhizobiaceae</taxon>
        <taxon>Rhizobium/Agrobacterium group</taxon>
        <taxon>Pararhizobium</taxon>
    </lineage>
</organism>
<evidence type="ECO:0000256" key="10">
    <source>
        <dbReference type="PIRSR" id="PIRSR036684-2"/>
    </source>
</evidence>
<evidence type="ECO:0000256" key="4">
    <source>
        <dbReference type="ARBA" id="ARBA00008756"/>
    </source>
</evidence>
<feature type="binding site" evidence="11">
    <location>
        <position position="321"/>
    </location>
    <ligand>
        <name>a divalent metal cation</name>
        <dbReference type="ChEBI" id="CHEBI:60240"/>
    </ligand>
</feature>
<dbReference type="GO" id="GO:0051287">
    <property type="term" value="F:NAD binding"/>
    <property type="evidence" value="ECO:0007669"/>
    <property type="project" value="InterPro"/>
</dbReference>
<dbReference type="InterPro" id="IPR012188">
    <property type="entry name" value="ME_PTA"/>
</dbReference>
<reference evidence="14 15" key="1">
    <citation type="submission" date="2019-06" db="EMBL/GenBank/DDBJ databases">
        <authorList>
            <person name="Li M."/>
        </authorList>
    </citation>
    <scope>NUCLEOTIDE SEQUENCE [LARGE SCALE GENOMIC DNA]</scope>
    <source>
        <strain evidence="14 15">BGMRC6574</strain>
    </source>
</reference>
<keyword evidence="8" id="KW-0511">Multifunctional enzyme</keyword>
<dbReference type="InterPro" id="IPR015884">
    <property type="entry name" value="Malic_enzyme_CS"/>
</dbReference>
<feature type="binding site" evidence="11">
    <location>
        <begin position="110"/>
        <end position="117"/>
    </location>
    <ligand>
        <name>NADP(+)</name>
        <dbReference type="ChEBI" id="CHEBI:58349"/>
    </ligand>
</feature>
<dbReference type="InterPro" id="IPR045213">
    <property type="entry name" value="Malic_NAD-bd_bact_type"/>
</dbReference>
<dbReference type="Gene3D" id="3.40.50.10950">
    <property type="match status" value="1"/>
</dbReference>
<comment type="cofactor">
    <cofactor evidence="2">
        <name>Mg(2+)</name>
        <dbReference type="ChEBI" id="CHEBI:18420"/>
    </cofactor>
</comment>
<dbReference type="PANTHER" id="PTHR43237:SF4">
    <property type="entry name" value="NADP-DEPENDENT MALIC ENZYME"/>
    <property type="match status" value="1"/>
</dbReference>
<dbReference type="Gene3D" id="3.40.50.10380">
    <property type="entry name" value="Malic enzyme, N-terminal domain"/>
    <property type="match status" value="1"/>
</dbReference>
<keyword evidence="11" id="KW-0521">NADP</keyword>
<dbReference type="GO" id="GO:0016616">
    <property type="term" value="F:oxidoreductase activity, acting on the CH-OH group of donors, NAD or NADP as acceptor"/>
    <property type="evidence" value="ECO:0007669"/>
    <property type="project" value="InterPro"/>
</dbReference>
<feature type="domain" description="Malic enzyme NAD-binding" evidence="12">
    <location>
        <begin position="197"/>
        <end position="434"/>
    </location>
</feature>
<evidence type="ECO:0000256" key="8">
    <source>
        <dbReference type="ARBA" id="ARBA00023268"/>
    </source>
</evidence>
<evidence type="ECO:0000256" key="6">
    <source>
        <dbReference type="ARBA" id="ARBA00022723"/>
    </source>
</evidence>
<comment type="cofactor">
    <cofactor evidence="1">
        <name>Mn(2+)</name>
        <dbReference type="ChEBI" id="CHEBI:29035"/>
    </cofactor>
</comment>
<dbReference type="FunFam" id="3.40.50.720:FF:000095">
    <property type="entry name" value="NADP-dependent malic enzyme"/>
    <property type="match status" value="1"/>
</dbReference>
<feature type="binding site" evidence="11">
    <location>
        <position position="196"/>
    </location>
    <ligand>
        <name>a divalent metal cation</name>
        <dbReference type="ChEBI" id="CHEBI:60240"/>
    </ligand>
</feature>
<gene>
    <name evidence="14" type="ORF">FJU11_07880</name>
</gene>
<comment type="subunit">
    <text evidence="5">Homooctamer.</text>
</comment>
<comment type="similarity">
    <text evidence="4">In the C-terminal section; belongs to the phosphate acetyltransferase and butyryltransferase family.</text>
</comment>
<dbReference type="InterPro" id="IPR012301">
    <property type="entry name" value="Malic_N_dom"/>
</dbReference>
<evidence type="ECO:0000259" key="13">
    <source>
        <dbReference type="SMART" id="SM01274"/>
    </source>
</evidence>
<feature type="active site" description="Proton acceptor" evidence="9">
    <location>
        <position position="128"/>
    </location>
</feature>
<evidence type="ECO:0000256" key="7">
    <source>
        <dbReference type="ARBA" id="ARBA00023002"/>
    </source>
</evidence>
<dbReference type="OrthoDB" id="9805787at2"/>
<dbReference type="AlphaFoldDB" id="A0A506U9Q8"/>
<dbReference type="InterPro" id="IPR012302">
    <property type="entry name" value="Malic_NAD-bd"/>
</dbReference>
<evidence type="ECO:0000256" key="11">
    <source>
        <dbReference type="PIRSR" id="PIRSR036684-3"/>
    </source>
</evidence>
<dbReference type="SMART" id="SM01274">
    <property type="entry name" value="malic"/>
    <property type="match status" value="1"/>
</dbReference>
<evidence type="ECO:0000256" key="1">
    <source>
        <dbReference type="ARBA" id="ARBA00001936"/>
    </source>
</evidence>
<dbReference type="SMART" id="SM00919">
    <property type="entry name" value="Malic_M"/>
    <property type="match status" value="1"/>
</dbReference>
<dbReference type="SUPFAM" id="SSF53659">
    <property type="entry name" value="Isocitrate/Isopropylmalate dehydrogenase-like"/>
    <property type="match status" value="1"/>
</dbReference>
<comment type="similarity">
    <text evidence="3">In the N-terminal section; belongs to the malic enzymes family.</text>
</comment>
<feature type="binding site" evidence="10">
    <location>
        <position position="171"/>
    </location>
    <ligand>
        <name>a divalent metal cation</name>
        <dbReference type="ChEBI" id="CHEBI:60240"/>
    </ligand>
</feature>
<dbReference type="GO" id="GO:0006108">
    <property type="term" value="P:malate metabolic process"/>
    <property type="evidence" value="ECO:0007669"/>
    <property type="project" value="InterPro"/>
</dbReference>
<evidence type="ECO:0000256" key="3">
    <source>
        <dbReference type="ARBA" id="ARBA00007686"/>
    </source>
</evidence>
<keyword evidence="15" id="KW-1185">Reference proteome</keyword>
<name>A0A506U9Q8_9HYPH</name>
<evidence type="ECO:0000259" key="12">
    <source>
        <dbReference type="SMART" id="SM00919"/>
    </source>
</evidence>
<proteinExistence type="inferred from homology"/>
<dbReference type="InterPro" id="IPR036291">
    <property type="entry name" value="NAD(P)-bd_dom_sf"/>
</dbReference>
<protein>
    <submittedName>
        <fullName evidence="14">NADP-dependent malic enzyme</fullName>
    </submittedName>
</protein>
<dbReference type="InterPro" id="IPR051674">
    <property type="entry name" value="Malate_Decarboxylase"/>
</dbReference>
<dbReference type="InterPro" id="IPR037062">
    <property type="entry name" value="Malic_N_dom_sf"/>
</dbReference>
<dbReference type="InterPro" id="IPR046346">
    <property type="entry name" value="Aminoacid_DH-like_N_sf"/>
</dbReference>
<evidence type="ECO:0000256" key="5">
    <source>
        <dbReference type="ARBA" id="ARBA00011823"/>
    </source>
</evidence>
<dbReference type="InterPro" id="IPR042113">
    <property type="entry name" value="P_AcTrfase_dom1"/>
</dbReference>
<dbReference type="PROSITE" id="PS00331">
    <property type="entry name" value="MALIC_ENZYMES"/>
    <property type="match status" value="1"/>
</dbReference>
<feature type="domain" description="Malic enzyme N-terminal" evidence="13">
    <location>
        <begin position="52"/>
        <end position="185"/>
    </location>
</feature>
<evidence type="ECO:0000256" key="9">
    <source>
        <dbReference type="PIRSR" id="PIRSR036684-1"/>
    </source>
</evidence>
<dbReference type="SUPFAM" id="SSF53223">
    <property type="entry name" value="Aminoacid dehydrogenase-like, N-terminal domain"/>
    <property type="match status" value="1"/>
</dbReference>
<evidence type="ECO:0000313" key="15">
    <source>
        <dbReference type="Proteomes" id="UP000320314"/>
    </source>
</evidence>
<dbReference type="GO" id="GO:0016746">
    <property type="term" value="F:acyltransferase activity"/>
    <property type="evidence" value="ECO:0007669"/>
    <property type="project" value="InterPro"/>
</dbReference>
<keyword evidence="6 10" id="KW-0479">Metal-binding</keyword>
<dbReference type="Pfam" id="PF00390">
    <property type="entry name" value="malic"/>
    <property type="match status" value="1"/>
</dbReference>
<dbReference type="PIRSF" id="PIRSF036684">
    <property type="entry name" value="ME_PTA"/>
    <property type="match status" value="1"/>
</dbReference>
<dbReference type="Pfam" id="PF01515">
    <property type="entry name" value="PTA_PTB"/>
    <property type="match status" value="1"/>
</dbReference>
<evidence type="ECO:0000313" key="14">
    <source>
        <dbReference type="EMBL" id="TPW29319.1"/>
    </source>
</evidence>
<dbReference type="SUPFAM" id="SSF51735">
    <property type="entry name" value="NAD(P)-binding Rossmann-fold domains"/>
    <property type="match status" value="1"/>
</dbReference>